<dbReference type="Pfam" id="PF00501">
    <property type="entry name" value="AMP-binding"/>
    <property type="match status" value="1"/>
</dbReference>
<dbReference type="PANTHER" id="PTHR43201">
    <property type="entry name" value="ACYL-COA SYNTHETASE"/>
    <property type="match status" value="1"/>
</dbReference>
<comment type="caution">
    <text evidence="5">The sequence shown here is derived from an EMBL/GenBank/DDBJ whole genome shotgun (WGS) entry which is preliminary data.</text>
</comment>
<sequence>MPKLTYPEITLDALLRRAAERDPHRAAVTTGPAATAATNTAGATTLTFAELDRQADRIAHRIRATATAAPTATATVGSGSSGSGAVGVAHTLDSVFPAVYYGTARSGRTLVLVNPLVGEAALRHVFTKAGIEIAFVPTRIAELLTKIGDRLPLLRTVVVTDAADGVVPGSTEPLEHFIGRAPEGPAPAPDAGLDDIACIQFTTGTTGRPKGVRLTHRNLVANAVQIALAHRLRDDSVTLNHLPLYHVMHLNSAVYAGASQVLCQDPDPVASLALAARTGATHYYGLPARLHRLAGDDRLDRLDQEQEGIPAGPRLTAVLSGGTALAPAAARRISAALRVPVVQGYGLAELSPLAHNQRLDARPEPGAVGPPVPGTECRIVSLGSRRPVDIWSTGEVQIRGPQLMAGYLDDHGPAPIDADGWFTTGDVGYLDEDGGLHLVDRLGDVFKYDNELVSPSAVERILTEDPRIAECLVVDWPDPVHGALAWAGIVLREPPPGPPALLDALDSVVERANSRLGHGEQIRRVEALDAIPRTPNGKPARRELRQQLRARAALEAA</sequence>
<protein>
    <submittedName>
        <fullName evidence="5">AMP-binding protein</fullName>
    </submittedName>
</protein>
<name>A0ABW2JX30_9ACTN</name>
<comment type="similarity">
    <text evidence="1">Belongs to the ATP-dependent AMP-binding enzyme family.</text>
</comment>
<reference evidence="6" key="1">
    <citation type="journal article" date="2019" name="Int. J. Syst. Evol. Microbiol.">
        <title>The Global Catalogue of Microorganisms (GCM) 10K type strain sequencing project: providing services to taxonomists for standard genome sequencing and annotation.</title>
        <authorList>
            <consortium name="The Broad Institute Genomics Platform"/>
            <consortium name="The Broad Institute Genome Sequencing Center for Infectious Disease"/>
            <person name="Wu L."/>
            <person name="Ma J."/>
        </authorList>
    </citation>
    <scope>NUCLEOTIDE SEQUENCE [LARGE SCALE GENOMIC DNA]</scope>
    <source>
        <strain evidence="6">SYNS20</strain>
    </source>
</reference>
<evidence type="ECO:0000259" key="4">
    <source>
        <dbReference type="Pfam" id="PF13193"/>
    </source>
</evidence>
<dbReference type="RefSeq" id="WP_381840477.1">
    <property type="nucleotide sequence ID" value="NZ_JBHTCF010000031.1"/>
</dbReference>
<dbReference type="InterPro" id="IPR042099">
    <property type="entry name" value="ANL_N_sf"/>
</dbReference>
<evidence type="ECO:0000256" key="2">
    <source>
        <dbReference type="ARBA" id="ARBA00022598"/>
    </source>
</evidence>
<evidence type="ECO:0000259" key="3">
    <source>
        <dbReference type="Pfam" id="PF00501"/>
    </source>
</evidence>
<feature type="domain" description="AMP-binding enzyme C-terminal" evidence="4">
    <location>
        <begin position="458"/>
        <end position="538"/>
    </location>
</feature>
<keyword evidence="2" id="KW-0436">Ligase</keyword>
<proteinExistence type="inferred from homology"/>
<accession>A0ABW2JX30</accession>
<dbReference type="Gene3D" id="3.40.50.12780">
    <property type="entry name" value="N-terminal domain of ligase-like"/>
    <property type="match status" value="1"/>
</dbReference>
<organism evidence="5 6">
    <name type="scientific">Streptomyces monticola</name>
    <dbReference type="NCBI Taxonomy" id="2666263"/>
    <lineage>
        <taxon>Bacteria</taxon>
        <taxon>Bacillati</taxon>
        <taxon>Actinomycetota</taxon>
        <taxon>Actinomycetes</taxon>
        <taxon>Kitasatosporales</taxon>
        <taxon>Streptomycetaceae</taxon>
        <taxon>Streptomyces</taxon>
    </lineage>
</organism>
<dbReference type="PANTHER" id="PTHR43201:SF5">
    <property type="entry name" value="MEDIUM-CHAIN ACYL-COA LIGASE ACSF2, MITOCHONDRIAL"/>
    <property type="match status" value="1"/>
</dbReference>
<dbReference type="InterPro" id="IPR020845">
    <property type="entry name" value="AMP-binding_CS"/>
</dbReference>
<dbReference type="SUPFAM" id="SSF56801">
    <property type="entry name" value="Acetyl-CoA synthetase-like"/>
    <property type="match status" value="1"/>
</dbReference>
<evidence type="ECO:0000313" key="6">
    <source>
        <dbReference type="Proteomes" id="UP001596523"/>
    </source>
</evidence>
<dbReference type="EMBL" id="JBHTCF010000031">
    <property type="protein sequence ID" value="MFC7310272.1"/>
    <property type="molecule type" value="Genomic_DNA"/>
</dbReference>
<dbReference type="InterPro" id="IPR045851">
    <property type="entry name" value="AMP-bd_C_sf"/>
</dbReference>
<keyword evidence="6" id="KW-1185">Reference proteome</keyword>
<dbReference type="PROSITE" id="PS00455">
    <property type="entry name" value="AMP_BINDING"/>
    <property type="match status" value="1"/>
</dbReference>
<dbReference type="InterPro" id="IPR025110">
    <property type="entry name" value="AMP-bd_C"/>
</dbReference>
<evidence type="ECO:0000256" key="1">
    <source>
        <dbReference type="ARBA" id="ARBA00006432"/>
    </source>
</evidence>
<evidence type="ECO:0000313" key="5">
    <source>
        <dbReference type="EMBL" id="MFC7310272.1"/>
    </source>
</evidence>
<dbReference type="Proteomes" id="UP001596523">
    <property type="component" value="Unassembled WGS sequence"/>
</dbReference>
<gene>
    <name evidence="5" type="ORF">ACFQVC_39435</name>
</gene>
<dbReference type="InterPro" id="IPR000873">
    <property type="entry name" value="AMP-dep_synth/lig_dom"/>
</dbReference>
<dbReference type="Gene3D" id="3.30.300.30">
    <property type="match status" value="1"/>
</dbReference>
<feature type="domain" description="AMP-dependent synthetase/ligase" evidence="3">
    <location>
        <begin position="16"/>
        <end position="408"/>
    </location>
</feature>
<dbReference type="Pfam" id="PF13193">
    <property type="entry name" value="AMP-binding_C"/>
    <property type="match status" value="1"/>
</dbReference>